<comment type="function">
    <text evidence="7">Required for chromosome condensation and partitioning.</text>
</comment>
<dbReference type="InterPro" id="IPR027417">
    <property type="entry name" value="P-loop_NTPase"/>
</dbReference>
<evidence type="ECO:0000256" key="1">
    <source>
        <dbReference type="ARBA" id="ARBA00004496"/>
    </source>
</evidence>
<name>A0A2J8B3X1_9FIRM</name>
<feature type="binding site" evidence="7">
    <location>
        <begin position="32"/>
        <end position="39"/>
    </location>
    <ligand>
        <name>ATP</name>
        <dbReference type="ChEBI" id="CHEBI:30616"/>
    </ligand>
</feature>
<dbReference type="CDD" id="cd03278">
    <property type="entry name" value="ABC_SMC_barmotin"/>
    <property type="match status" value="2"/>
</dbReference>
<evidence type="ECO:0000313" key="10">
    <source>
        <dbReference type="Proteomes" id="UP000236394"/>
    </source>
</evidence>
<dbReference type="GO" id="GO:0003677">
    <property type="term" value="F:DNA binding"/>
    <property type="evidence" value="ECO:0007669"/>
    <property type="project" value="UniProtKB-UniRule"/>
</dbReference>
<dbReference type="NCBIfam" id="TIGR02168">
    <property type="entry name" value="SMC_prok_B"/>
    <property type="match status" value="1"/>
</dbReference>
<comment type="caution">
    <text evidence="9">The sequence shown here is derived from an EMBL/GenBank/DDBJ whole genome shotgun (WGS) entry which is preliminary data.</text>
</comment>
<dbReference type="AlphaFoldDB" id="A0A2J8B3X1"/>
<keyword evidence="3 7" id="KW-0547">Nucleotide-binding</keyword>
<dbReference type="PIRSF" id="PIRSF005719">
    <property type="entry name" value="SMC"/>
    <property type="match status" value="1"/>
</dbReference>
<feature type="coiled-coil region" evidence="7">
    <location>
        <begin position="167"/>
        <end position="201"/>
    </location>
</feature>
<dbReference type="GO" id="GO:0005737">
    <property type="term" value="C:cytoplasm"/>
    <property type="evidence" value="ECO:0007669"/>
    <property type="project" value="UniProtKB-SubCell"/>
</dbReference>
<dbReference type="PANTHER" id="PTHR43977">
    <property type="entry name" value="STRUCTURAL MAINTENANCE OF CHROMOSOMES PROTEIN 3"/>
    <property type="match status" value="1"/>
</dbReference>
<gene>
    <name evidence="7" type="primary">smc</name>
    <name evidence="9" type="ORF">B7R76_00875</name>
</gene>
<dbReference type="InterPro" id="IPR011890">
    <property type="entry name" value="SMC_prok"/>
</dbReference>
<protein>
    <recommendedName>
        <fullName evidence="7">Chromosome partition protein Smc</fullName>
    </recommendedName>
</protein>
<dbReference type="Gene3D" id="1.20.1060.20">
    <property type="match status" value="1"/>
</dbReference>
<evidence type="ECO:0000256" key="5">
    <source>
        <dbReference type="ARBA" id="ARBA00023054"/>
    </source>
</evidence>
<dbReference type="GO" id="GO:0006260">
    <property type="term" value="P:DNA replication"/>
    <property type="evidence" value="ECO:0007669"/>
    <property type="project" value="UniProtKB-UniRule"/>
</dbReference>
<feature type="coiled-coil region" evidence="7">
    <location>
        <begin position="686"/>
        <end position="951"/>
    </location>
</feature>
<dbReference type="GO" id="GO:0007062">
    <property type="term" value="P:sister chromatid cohesion"/>
    <property type="evidence" value="ECO:0007669"/>
    <property type="project" value="InterPro"/>
</dbReference>
<keyword evidence="4 7" id="KW-0067">ATP-binding</keyword>
<evidence type="ECO:0000256" key="3">
    <source>
        <dbReference type="ARBA" id="ARBA00022741"/>
    </source>
</evidence>
<proteinExistence type="inferred from homology"/>
<dbReference type="GO" id="GO:0005524">
    <property type="term" value="F:ATP binding"/>
    <property type="evidence" value="ECO:0007669"/>
    <property type="project" value="UniProtKB-UniRule"/>
</dbReference>
<dbReference type="RefSeq" id="WP_102892203.1">
    <property type="nucleotide sequence ID" value="NZ_NBZD01000001.1"/>
</dbReference>
<reference evidence="10" key="1">
    <citation type="submission" date="2017-04" db="EMBL/GenBank/DDBJ databases">
        <authorList>
            <person name="Bumgarner R.E."/>
            <person name="Fredricks D.N."/>
            <person name="Srinivasan S."/>
        </authorList>
    </citation>
    <scope>NUCLEOTIDE SEQUENCE [LARGE SCALE GENOMIC DNA]</scope>
    <source>
        <strain evidence="10">KA00405</strain>
    </source>
</reference>
<evidence type="ECO:0000256" key="7">
    <source>
        <dbReference type="HAMAP-Rule" id="MF_01894"/>
    </source>
</evidence>
<dbReference type="Pfam" id="PF02463">
    <property type="entry name" value="SMC_N"/>
    <property type="match status" value="1"/>
</dbReference>
<dbReference type="HAMAP" id="MF_01894">
    <property type="entry name" value="Smc_prok"/>
    <property type="match status" value="1"/>
</dbReference>
<dbReference type="FunFam" id="3.40.50.300:FF:000984">
    <property type="entry name" value="Chromosome partition protein Smc"/>
    <property type="match status" value="1"/>
</dbReference>
<comment type="similarity">
    <text evidence="7">Belongs to the SMC family.</text>
</comment>
<keyword evidence="5 7" id="KW-0175">Coiled coil</keyword>
<dbReference type="Proteomes" id="UP000236394">
    <property type="component" value="Unassembled WGS sequence"/>
</dbReference>
<dbReference type="FunFam" id="3.40.50.300:FF:000901">
    <property type="entry name" value="Chromosome partition protein Smc"/>
    <property type="match status" value="1"/>
</dbReference>
<keyword evidence="6 7" id="KW-0238">DNA-binding</keyword>
<dbReference type="SMART" id="SM00968">
    <property type="entry name" value="SMC_hinge"/>
    <property type="match status" value="1"/>
</dbReference>
<dbReference type="GO" id="GO:0016887">
    <property type="term" value="F:ATP hydrolysis activity"/>
    <property type="evidence" value="ECO:0007669"/>
    <property type="project" value="InterPro"/>
</dbReference>
<dbReference type="InterPro" id="IPR010935">
    <property type="entry name" value="SMC_hinge"/>
</dbReference>
<dbReference type="Gene3D" id="3.30.70.1620">
    <property type="match status" value="1"/>
</dbReference>
<evidence type="ECO:0000259" key="8">
    <source>
        <dbReference type="SMART" id="SM00968"/>
    </source>
</evidence>
<feature type="coiled-coil region" evidence="7">
    <location>
        <begin position="311"/>
        <end position="485"/>
    </location>
</feature>
<evidence type="ECO:0000313" key="9">
    <source>
        <dbReference type="EMBL" id="PNH19471.1"/>
    </source>
</evidence>
<accession>A0A2J8B3X1</accession>
<evidence type="ECO:0000256" key="2">
    <source>
        <dbReference type="ARBA" id="ARBA00022490"/>
    </source>
</evidence>
<comment type="subcellular location">
    <subcellularLocation>
        <location evidence="1 7">Cytoplasm</location>
    </subcellularLocation>
</comment>
<dbReference type="InterPro" id="IPR036277">
    <property type="entry name" value="SMC_hinge_sf"/>
</dbReference>
<dbReference type="GO" id="GO:0007059">
    <property type="term" value="P:chromosome segregation"/>
    <property type="evidence" value="ECO:0007669"/>
    <property type="project" value="UniProtKB-UniRule"/>
</dbReference>
<evidence type="ECO:0000256" key="6">
    <source>
        <dbReference type="ARBA" id="ARBA00023125"/>
    </source>
</evidence>
<feature type="domain" description="SMC hinge" evidence="8">
    <location>
        <begin position="525"/>
        <end position="644"/>
    </location>
</feature>
<dbReference type="EMBL" id="NBZD01000001">
    <property type="protein sequence ID" value="PNH19471.1"/>
    <property type="molecule type" value="Genomic_DNA"/>
</dbReference>
<comment type="domain">
    <text evidence="7">Contains large globular domains required for ATP hydrolysis at each terminus and a third globular domain forming a flexible hinge near the middle of the molecule. These domains are separated by coiled-coil structures.</text>
</comment>
<sequence>MHLKSIELQGFKSFPERTVIEFHTGMTAIVGPNGSGKSNVTDAIRWVLGEQSVKTLRGNKMEDIIFAGTQSRRPLSYAEVQINFDNTDSSIDLPYNEVSVTRRLYRSGESEYRINKNLCRLRDVIELFMDTGIGRDGYSIIGQGRVDELLSNRSEDRRRVFEEAAGITKLRAQKEETSKRLAKTEENLARVTDIVTELDRQLDPLRKQAAAAQAYLELQGEIKRCELTLAQRQLRQCTDQLDILQKDQANAWAELKEIEADLAEQSVADAAQADLAQVFEQRQISLEEQQKVWQNDQLALVSRRTAGQERMTALRERLELCRTEAAALEKTLSELSVERTEQLTGKEEAANGLAEIRKKLESLQDKLSDSENIVAVINRRQQDLRQQAGHLQEEFYACKTLAADANAELKAFEALRERRQNEQDDLNKQLNQLTADGDGAKERVAQATINVEATVAKEKEAAVDLAEAKETLAKTETAWQDLINREQQATFRLKTLSELEKNYDGYQTSVQSLLSPRGIAPDQRRGIYGAVAELITVPAHLEIAIETALGGALQNIVVAQENDAASLINYLKTHHMGRATFLPLDALQAKTSDQEMLRRACDVRGCLGVAADLVTTDGKLDLLKQYLLANVLVAEDMDVGRYIAKMCRHRVRIVTLEGELFSPGGSLTGGSLQQKRPHLLGRTRELKDLQSELANYPRQKEALQKDLKEYKSEMINSGQNLANAQQERQDAEKEYILATAGSEEIEKQLRNSRAKLAEIEAESAAQSEREAKLAGVRQENLVAAEQKQKELGALQNDLAAEEEKYQVATTDQSEKRQLKQQLKMEEQRLNEIVRQADAWLARLQNQENEREMAKQKLREETDQIAREMAELEKRAAGLENEAAELEQRQTDLQAAAEKLMEERKEYEAAKTAWQEERRILRERQNNIRLSAERLSSKVERIEEQRDTLLNNVWETYNVTLLQVKAEDLADDSVATSNLQKSLSQAKEKVRGLGPVNPCAIEELAAVQERYDFLTAQHEDIVRASKSLIGVMNDLQAAMQERFTAGFAQINTNFNQVFNALFGGGKAEVVMEDPTDVLSGTIEIKAQPPGKRLQNMLLLSGGERALTAIALLFAILNLRAAPFVVLDEIEAALDDANVVRFSDYVRQHADKSQFILVTHRKGTMEACDRIYGVTMQERGVSRVLSMQLSEAATADLAE</sequence>
<dbReference type="GO" id="GO:0005694">
    <property type="term" value="C:chromosome"/>
    <property type="evidence" value="ECO:0007669"/>
    <property type="project" value="InterPro"/>
</dbReference>
<dbReference type="Gene3D" id="3.40.50.300">
    <property type="entry name" value="P-loop containing nucleotide triphosphate hydrolases"/>
    <property type="match status" value="2"/>
</dbReference>
<dbReference type="Gene3D" id="6.10.140.1720">
    <property type="match status" value="1"/>
</dbReference>
<evidence type="ECO:0000256" key="4">
    <source>
        <dbReference type="ARBA" id="ARBA00022840"/>
    </source>
</evidence>
<dbReference type="SUPFAM" id="SSF52540">
    <property type="entry name" value="P-loop containing nucleoside triphosphate hydrolases"/>
    <property type="match status" value="1"/>
</dbReference>
<dbReference type="InterPro" id="IPR003395">
    <property type="entry name" value="RecF/RecN/SMC_N"/>
</dbReference>
<dbReference type="SUPFAM" id="SSF75553">
    <property type="entry name" value="Smc hinge domain"/>
    <property type="match status" value="1"/>
</dbReference>
<dbReference type="Pfam" id="PF06470">
    <property type="entry name" value="SMC_hinge"/>
    <property type="match status" value="1"/>
</dbReference>
<organism evidence="9 10">
    <name type="scientific">Mageeibacillus indolicus</name>
    <dbReference type="NCBI Taxonomy" id="884684"/>
    <lineage>
        <taxon>Bacteria</taxon>
        <taxon>Bacillati</taxon>
        <taxon>Bacillota</taxon>
        <taxon>Clostridia</taxon>
        <taxon>Eubacteriales</taxon>
        <taxon>Oscillospiraceae</taxon>
        <taxon>Mageeibacillus</taxon>
    </lineage>
</organism>
<keyword evidence="2 7" id="KW-0963">Cytoplasm</keyword>
<dbReference type="InterPro" id="IPR024704">
    <property type="entry name" value="SMC"/>
</dbReference>
<comment type="subunit">
    <text evidence="7">Homodimer.</text>
</comment>
<dbReference type="GO" id="GO:0030261">
    <property type="term" value="P:chromosome condensation"/>
    <property type="evidence" value="ECO:0007669"/>
    <property type="project" value="InterPro"/>
</dbReference>